<protein>
    <submittedName>
        <fullName evidence="1">Uncharacterized protein</fullName>
    </submittedName>
</protein>
<dbReference type="AlphaFoldDB" id="A0A1C7MLF4"/>
<organism evidence="1 2">
    <name type="scientific">Grifola frondosa</name>
    <name type="common">Maitake</name>
    <name type="synonym">Polyporus frondosus</name>
    <dbReference type="NCBI Taxonomy" id="5627"/>
    <lineage>
        <taxon>Eukaryota</taxon>
        <taxon>Fungi</taxon>
        <taxon>Dikarya</taxon>
        <taxon>Basidiomycota</taxon>
        <taxon>Agaricomycotina</taxon>
        <taxon>Agaricomycetes</taxon>
        <taxon>Polyporales</taxon>
        <taxon>Grifolaceae</taxon>
        <taxon>Grifola</taxon>
    </lineage>
</organism>
<dbReference type="EMBL" id="LUGG01000002">
    <property type="protein sequence ID" value="OBZ77497.1"/>
    <property type="molecule type" value="Genomic_DNA"/>
</dbReference>
<dbReference type="OrthoDB" id="1044435at2759"/>
<evidence type="ECO:0000313" key="2">
    <source>
        <dbReference type="Proteomes" id="UP000092993"/>
    </source>
</evidence>
<dbReference type="Proteomes" id="UP000092993">
    <property type="component" value="Unassembled WGS sequence"/>
</dbReference>
<name>A0A1C7MLF4_GRIFR</name>
<gene>
    <name evidence="1" type="ORF">A0H81_01976</name>
</gene>
<comment type="caution">
    <text evidence="1">The sequence shown here is derived from an EMBL/GenBank/DDBJ whole genome shotgun (WGS) entry which is preliminary data.</text>
</comment>
<sequence length="100" mass="10526">MSPKCSSCLAVIIPHRRPLCFWAESTVLKYPLAGAILLSSGGIPVRCNQNITPPDEDANTGIVLSGVNASSAHSPKGHPGFPQKAICLSFFLGTRHASRG</sequence>
<evidence type="ECO:0000313" key="1">
    <source>
        <dbReference type="EMBL" id="OBZ77497.1"/>
    </source>
</evidence>
<accession>A0A1C7MLF4</accession>
<reference evidence="1 2" key="1">
    <citation type="submission" date="2016-03" db="EMBL/GenBank/DDBJ databases">
        <title>Whole genome sequencing of Grifola frondosa 9006-11.</title>
        <authorList>
            <person name="Min B."/>
            <person name="Park H."/>
            <person name="Kim J.-G."/>
            <person name="Cho H."/>
            <person name="Oh Y.-L."/>
            <person name="Kong W.-S."/>
            <person name="Choi I.-G."/>
        </authorList>
    </citation>
    <scope>NUCLEOTIDE SEQUENCE [LARGE SCALE GENOMIC DNA]</scope>
    <source>
        <strain evidence="1 2">9006-11</strain>
    </source>
</reference>
<keyword evidence="2" id="KW-1185">Reference proteome</keyword>
<proteinExistence type="predicted"/>